<dbReference type="InterPro" id="IPR011008">
    <property type="entry name" value="Dimeric_a/b-barrel"/>
</dbReference>
<dbReference type="AlphaFoldDB" id="A0A167N6W6"/>
<comment type="similarity">
    <text evidence="1">Belongs to the tpcK family.</text>
</comment>
<dbReference type="Gene3D" id="3.30.70.100">
    <property type="match status" value="1"/>
</dbReference>
<dbReference type="EMBL" id="AZHB01000026">
    <property type="protein sequence ID" value="OAA55202.1"/>
    <property type="molecule type" value="Genomic_DNA"/>
</dbReference>
<dbReference type="STRING" id="1081104.A0A167N6W6"/>
<dbReference type="PANTHER" id="PTHR40260">
    <property type="entry name" value="BLR8190 PROTEIN"/>
    <property type="match status" value="1"/>
</dbReference>
<dbReference type="PANTHER" id="PTHR40260:SF2">
    <property type="entry name" value="BLR8190 PROTEIN"/>
    <property type="match status" value="1"/>
</dbReference>
<evidence type="ECO:0000313" key="3">
    <source>
        <dbReference type="Proteomes" id="UP000076744"/>
    </source>
</evidence>
<dbReference type="InterPro" id="IPR009799">
    <property type="entry name" value="EthD_dom"/>
</dbReference>
<dbReference type="RefSeq" id="XP_018701212.1">
    <property type="nucleotide sequence ID" value="XM_018851726.1"/>
</dbReference>
<comment type="caution">
    <text evidence="2">The sequence shown here is derived from an EMBL/GenBank/DDBJ whole genome shotgun (WGS) entry which is preliminary data.</text>
</comment>
<gene>
    <name evidence="2" type="ORF">ISF_08123</name>
</gene>
<dbReference type="GeneID" id="30024415"/>
<accession>A0A167N6W6</accession>
<name>A0A167N6W6_CORFA</name>
<sequence>MATFNVLYPSGPDFDLDYYLNHHFTIVEENWKPLGLQSWEVIVLEPGQKYQIQAILRWDSLESVAKATAGEAAAKVFADVPKFTAAKPDVVFGGKTGGKSLL</sequence>
<dbReference type="NCBIfam" id="TIGR02118">
    <property type="entry name" value="EthD family reductase"/>
    <property type="match status" value="1"/>
</dbReference>
<evidence type="ECO:0000313" key="2">
    <source>
        <dbReference type="EMBL" id="OAA55202.1"/>
    </source>
</evidence>
<proteinExistence type="inferred from homology"/>
<keyword evidence="3" id="KW-1185">Reference proteome</keyword>
<evidence type="ECO:0000256" key="1">
    <source>
        <dbReference type="ARBA" id="ARBA00005986"/>
    </source>
</evidence>
<organism evidence="2 3">
    <name type="scientific">Cordyceps fumosorosea (strain ARSEF 2679)</name>
    <name type="common">Isaria fumosorosea</name>
    <dbReference type="NCBI Taxonomy" id="1081104"/>
    <lineage>
        <taxon>Eukaryota</taxon>
        <taxon>Fungi</taxon>
        <taxon>Dikarya</taxon>
        <taxon>Ascomycota</taxon>
        <taxon>Pezizomycotina</taxon>
        <taxon>Sordariomycetes</taxon>
        <taxon>Hypocreomycetidae</taxon>
        <taxon>Hypocreales</taxon>
        <taxon>Cordycipitaceae</taxon>
        <taxon>Cordyceps</taxon>
    </lineage>
</organism>
<dbReference type="OrthoDB" id="4892971at2759"/>
<dbReference type="Proteomes" id="UP000076744">
    <property type="component" value="Unassembled WGS sequence"/>
</dbReference>
<dbReference type="GO" id="GO:0016491">
    <property type="term" value="F:oxidoreductase activity"/>
    <property type="evidence" value="ECO:0007669"/>
    <property type="project" value="InterPro"/>
</dbReference>
<dbReference type="SUPFAM" id="SSF54909">
    <property type="entry name" value="Dimeric alpha+beta barrel"/>
    <property type="match status" value="1"/>
</dbReference>
<protein>
    <submittedName>
        <fullName evidence="2">Ethyl tert-butyl ether degradation EthD</fullName>
    </submittedName>
</protein>
<reference evidence="2 3" key="1">
    <citation type="journal article" date="2016" name="Genome Biol. Evol.">
        <title>Divergent and convergent evolution of fungal pathogenicity.</title>
        <authorList>
            <person name="Shang Y."/>
            <person name="Xiao G."/>
            <person name="Zheng P."/>
            <person name="Cen K."/>
            <person name="Zhan S."/>
            <person name="Wang C."/>
        </authorList>
    </citation>
    <scope>NUCLEOTIDE SEQUENCE [LARGE SCALE GENOMIC DNA]</scope>
    <source>
        <strain evidence="2 3">ARSEF 2679</strain>
    </source>
</reference>